<evidence type="ECO:0000256" key="3">
    <source>
        <dbReference type="ARBA" id="ARBA00022989"/>
    </source>
</evidence>
<dbReference type="PANTHER" id="PTHR43471">
    <property type="entry name" value="ABC TRANSPORTER PERMEASE"/>
    <property type="match status" value="1"/>
</dbReference>
<gene>
    <name evidence="7" type="ORF">HZA61_14935</name>
</gene>
<comment type="subcellular location">
    <subcellularLocation>
        <location evidence="1">Membrane</location>
        <topology evidence="1">Multi-pass membrane protein</topology>
    </subcellularLocation>
</comment>
<dbReference type="GO" id="GO:0016020">
    <property type="term" value="C:membrane"/>
    <property type="evidence" value="ECO:0007669"/>
    <property type="project" value="UniProtKB-SubCell"/>
</dbReference>
<dbReference type="GO" id="GO:0140359">
    <property type="term" value="F:ABC-type transporter activity"/>
    <property type="evidence" value="ECO:0007669"/>
    <property type="project" value="InterPro"/>
</dbReference>
<comment type="caution">
    <text evidence="7">The sequence shown here is derived from an EMBL/GenBank/DDBJ whole genome shotgun (WGS) entry which is preliminary data.</text>
</comment>
<keyword evidence="2 5" id="KW-0812">Transmembrane</keyword>
<feature type="transmembrane region" description="Helical" evidence="5">
    <location>
        <begin position="394"/>
        <end position="415"/>
    </location>
</feature>
<reference evidence="7" key="1">
    <citation type="submission" date="2020-07" db="EMBL/GenBank/DDBJ databases">
        <title>Huge and variable diversity of episymbiotic CPR bacteria and DPANN archaea in groundwater ecosystems.</title>
        <authorList>
            <person name="He C.Y."/>
            <person name="Keren R."/>
            <person name="Whittaker M."/>
            <person name="Farag I.F."/>
            <person name="Doudna J."/>
            <person name="Cate J.H.D."/>
            <person name="Banfield J.F."/>
        </authorList>
    </citation>
    <scope>NUCLEOTIDE SEQUENCE</scope>
    <source>
        <strain evidence="7">NC_groundwater_1813_Pr3_B-0.1um_71_17</strain>
    </source>
</reference>
<evidence type="ECO:0000256" key="2">
    <source>
        <dbReference type="ARBA" id="ARBA00022692"/>
    </source>
</evidence>
<evidence type="ECO:0000313" key="8">
    <source>
        <dbReference type="Proteomes" id="UP000696931"/>
    </source>
</evidence>
<evidence type="ECO:0000313" key="7">
    <source>
        <dbReference type="EMBL" id="MBI5170782.1"/>
    </source>
</evidence>
<evidence type="ECO:0000256" key="1">
    <source>
        <dbReference type="ARBA" id="ARBA00004141"/>
    </source>
</evidence>
<feature type="transmembrane region" description="Helical" evidence="5">
    <location>
        <begin position="362"/>
        <end position="382"/>
    </location>
</feature>
<feature type="transmembrane region" description="Helical" evidence="5">
    <location>
        <begin position="214"/>
        <end position="236"/>
    </location>
</feature>
<dbReference type="InterPro" id="IPR013525">
    <property type="entry name" value="ABC2_TM"/>
</dbReference>
<feature type="transmembrane region" description="Helical" evidence="5">
    <location>
        <begin position="273"/>
        <end position="294"/>
    </location>
</feature>
<keyword evidence="3 5" id="KW-1133">Transmembrane helix</keyword>
<keyword evidence="4 5" id="KW-0472">Membrane</keyword>
<accession>A0A933SER8</accession>
<evidence type="ECO:0000256" key="5">
    <source>
        <dbReference type="SAM" id="Phobius"/>
    </source>
</evidence>
<feature type="transmembrane region" description="Helical" evidence="5">
    <location>
        <begin position="338"/>
        <end position="356"/>
    </location>
</feature>
<dbReference type="Proteomes" id="UP000696931">
    <property type="component" value="Unassembled WGS sequence"/>
</dbReference>
<dbReference type="Pfam" id="PF12698">
    <property type="entry name" value="ABC2_membrane_3"/>
    <property type="match status" value="1"/>
</dbReference>
<sequence>MKFSFSRSMVIARREYLTTVRRKAFLFSLLATPVLVFFSTFVSGKLAADDARAHQREARIIAVVDSAGALANTNTSFEYTPPADVSGPGTRTLANQNSLPLPLPEKVPMIMRDYDSQQAALDSLEAGHVNTVVVLAADFLTSGRARRYEHDTRVFTSSGDDRPLRQWMTRGLLANVDSTRIERVLTLGRGMDLYVPDKGGAYTLKDDTKELTSFFLPFIVGMLLSVSIITGGQYLLQGVSEEKETRILESMLCTVSPDDLVVGKLVGLGGAGLTLVGVWIAAGLALLGTSFAFIQVELPVTLAVVGFAYFVLGYLFYASLMTGIGAVTNNLREAQQMAMIFTMMNFFPFYVLVKLLNSPNSGIAVGMSLFPPTAATSMMLRLAAASMTGAQIPVWQVAASLGLLALTAFVTLKVASKVFRLGLLLYGKTPTLPEIMKLVRQD</sequence>
<feature type="transmembrane region" description="Helical" evidence="5">
    <location>
        <begin position="300"/>
        <end position="317"/>
    </location>
</feature>
<name>A0A933SER8_UNCEI</name>
<evidence type="ECO:0000256" key="4">
    <source>
        <dbReference type="ARBA" id="ARBA00023136"/>
    </source>
</evidence>
<dbReference type="EMBL" id="JACRIW010000108">
    <property type="protein sequence ID" value="MBI5170782.1"/>
    <property type="molecule type" value="Genomic_DNA"/>
</dbReference>
<protein>
    <submittedName>
        <fullName evidence="7">ABC transporter permease</fullName>
    </submittedName>
</protein>
<proteinExistence type="predicted"/>
<feature type="domain" description="ABC-2 type transporter transmembrane" evidence="6">
    <location>
        <begin position="23"/>
        <end position="415"/>
    </location>
</feature>
<dbReference type="AlphaFoldDB" id="A0A933SER8"/>
<dbReference type="PANTHER" id="PTHR43471:SF3">
    <property type="entry name" value="ABC TRANSPORTER PERMEASE PROTEIN NATB"/>
    <property type="match status" value="1"/>
</dbReference>
<evidence type="ECO:0000259" key="6">
    <source>
        <dbReference type="Pfam" id="PF12698"/>
    </source>
</evidence>
<organism evidence="7 8">
    <name type="scientific">Eiseniibacteriota bacterium</name>
    <dbReference type="NCBI Taxonomy" id="2212470"/>
    <lineage>
        <taxon>Bacteria</taxon>
        <taxon>Candidatus Eiseniibacteriota</taxon>
    </lineage>
</organism>